<evidence type="ECO:0000256" key="6">
    <source>
        <dbReference type="ARBA" id="ARBA00022777"/>
    </source>
</evidence>
<evidence type="ECO:0000256" key="9">
    <source>
        <dbReference type="ARBA" id="ARBA00048679"/>
    </source>
</evidence>
<feature type="binding site" evidence="10">
    <location>
        <position position="153"/>
    </location>
    <ligand>
        <name>ATP</name>
        <dbReference type="ChEBI" id="CHEBI:30616"/>
    </ligand>
</feature>
<dbReference type="FunFam" id="1.10.510.10:FF:000833">
    <property type="entry name" value="AGC family protein kinase"/>
    <property type="match status" value="1"/>
</dbReference>
<sequence>MVAIPPSSPEQDPSAQNTPSLADLSRNASVISSSSSSSSTSDLTVQTPRHRPRPLRNFSSPGNAARSRSPQSPTTPRGSRPPAYLARELGLAEAEGDLRPPSRPHSTSRSSSASGRASACADDFWFLELLGEGSYSEVVHVRHKATGEEFAIKIINKNHLKKYSKVQTAMAEKNALVKLGAVHPGIVRLHSAFQDQTDLYFVLDLAPNGELQSRISNLGSLSTECTRVYAAQLVDALGYMHSQGVIHRDLKPENLLLDDAFRIKITDFGTGKVLGSGGERAKTFVGTAQYISPELLEDGETSESSDFWALGCIVYQMITGRFAFQGLSEYLTFQKIKQLDYSFPEGFDEQAKDLVQRLLVRDPAKRLGAGPLGSEYDMQALRSHPFFASINWGTLWTDPVPPLEPGLFKKQPKAYSNGSSMDCGTAWDSLVGNQDGTIDEGIPWATDEETSFLFGSGARFTNGNVYSEEEGPMGEQRPYAFPPNLDHNNGDADDTPKFMTRVDKSDTSTVRFTGMPSARTAVSDDDELPTGGHPILDVPGVPSVVKAHPIDVPASKEAVVDSCSTGSATSSSDGSAVEKLGAAMETSGIDRGRSRDQTPLVGNGMLADSDLTSLLLPNETILFNSSVEETGPKRRASRLFAMAVTPRKIKSRELVLTNHRLLCLKHKPGRAYKIRTELHMRPLEKETEKDGRQKLSSVEPKGDREFVVVTICQSL</sequence>
<evidence type="ECO:0000256" key="3">
    <source>
        <dbReference type="ARBA" id="ARBA00022527"/>
    </source>
</evidence>
<dbReference type="InterPro" id="IPR050236">
    <property type="entry name" value="Ser_Thr_kinase_AGC"/>
</dbReference>
<evidence type="ECO:0000256" key="8">
    <source>
        <dbReference type="ARBA" id="ARBA00047899"/>
    </source>
</evidence>
<dbReference type="PANTHER" id="PTHR24356">
    <property type="entry name" value="SERINE/THREONINE-PROTEIN KINASE"/>
    <property type="match status" value="1"/>
</dbReference>
<evidence type="ECO:0000259" key="12">
    <source>
        <dbReference type="PROSITE" id="PS50011"/>
    </source>
</evidence>
<feature type="domain" description="Protein kinase" evidence="12">
    <location>
        <begin position="124"/>
        <end position="387"/>
    </location>
</feature>
<keyword evidence="5 10" id="KW-0547">Nucleotide-binding</keyword>
<dbReference type="Gene3D" id="3.30.200.20">
    <property type="entry name" value="Phosphorylase Kinase, domain 1"/>
    <property type="match status" value="1"/>
</dbReference>
<dbReference type="Pfam" id="PF00069">
    <property type="entry name" value="Pkinase"/>
    <property type="match status" value="1"/>
</dbReference>
<evidence type="ECO:0000256" key="2">
    <source>
        <dbReference type="ARBA" id="ARBA00012513"/>
    </source>
</evidence>
<dbReference type="STRING" id="1314785.A0A165F5F3"/>
<dbReference type="GeneID" id="63827673"/>
<feature type="region of interest" description="Disordered" evidence="11">
    <location>
        <begin position="94"/>
        <end position="115"/>
    </location>
</feature>
<dbReference type="FunFam" id="3.30.200.20:FF:000042">
    <property type="entry name" value="Aurora kinase A"/>
    <property type="match status" value="1"/>
</dbReference>
<dbReference type="PROSITE" id="PS50011">
    <property type="entry name" value="PROTEIN_KINASE_DOM"/>
    <property type="match status" value="1"/>
</dbReference>
<dbReference type="SMART" id="SM00220">
    <property type="entry name" value="S_TKc"/>
    <property type="match status" value="1"/>
</dbReference>
<accession>A0A165F5F3</accession>
<dbReference type="Proteomes" id="UP000076871">
    <property type="component" value="Unassembled WGS sequence"/>
</dbReference>
<feature type="compositionally biased region" description="Polar residues" evidence="11">
    <location>
        <begin position="57"/>
        <end position="77"/>
    </location>
</feature>
<keyword evidence="3" id="KW-0723">Serine/threonine-protein kinase</keyword>
<keyword evidence="6 13" id="KW-0418">Kinase</keyword>
<evidence type="ECO:0000313" key="13">
    <source>
        <dbReference type="EMBL" id="KZT08424.1"/>
    </source>
</evidence>
<dbReference type="RefSeq" id="XP_040766164.1">
    <property type="nucleotide sequence ID" value="XM_040910644.1"/>
</dbReference>
<feature type="region of interest" description="Disordered" evidence="11">
    <location>
        <begin position="1"/>
        <end position="82"/>
    </location>
</feature>
<dbReference type="InterPro" id="IPR008271">
    <property type="entry name" value="Ser/Thr_kinase_AS"/>
</dbReference>
<dbReference type="CDD" id="cd05581">
    <property type="entry name" value="STKc_PDK1"/>
    <property type="match status" value="1"/>
</dbReference>
<feature type="compositionally biased region" description="Low complexity" evidence="11">
    <location>
        <begin position="104"/>
        <end position="115"/>
    </location>
</feature>
<dbReference type="SUPFAM" id="SSF56112">
    <property type="entry name" value="Protein kinase-like (PK-like)"/>
    <property type="match status" value="1"/>
</dbReference>
<evidence type="ECO:0000256" key="10">
    <source>
        <dbReference type="PROSITE-ProRule" id="PRU10141"/>
    </source>
</evidence>
<evidence type="ECO:0000256" key="7">
    <source>
        <dbReference type="ARBA" id="ARBA00022840"/>
    </source>
</evidence>
<protein>
    <recommendedName>
        <fullName evidence="2">non-specific serine/threonine protein kinase</fullName>
        <ecNumber evidence="2">2.7.11.1</ecNumber>
    </recommendedName>
</protein>
<evidence type="ECO:0000256" key="4">
    <source>
        <dbReference type="ARBA" id="ARBA00022679"/>
    </source>
</evidence>
<dbReference type="GO" id="GO:0004674">
    <property type="term" value="F:protein serine/threonine kinase activity"/>
    <property type="evidence" value="ECO:0007669"/>
    <property type="project" value="UniProtKB-KW"/>
</dbReference>
<dbReference type="InterPro" id="IPR011009">
    <property type="entry name" value="Kinase-like_dom_sf"/>
</dbReference>
<feature type="compositionally biased region" description="Low complexity" evidence="11">
    <location>
        <begin position="25"/>
        <end position="41"/>
    </location>
</feature>
<evidence type="ECO:0000256" key="1">
    <source>
        <dbReference type="ARBA" id="ARBA00010006"/>
    </source>
</evidence>
<dbReference type="Gene3D" id="1.10.510.10">
    <property type="entry name" value="Transferase(Phosphotransferase) domain 1"/>
    <property type="match status" value="1"/>
</dbReference>
<dbReference type="InParanoid" id="A0A165F5F3"/>
<evidence type="ECO:0000256" key="5">
    <source>
        <dbReference type="ARBA" id="ARBA00022741"/>
    </source>
</evidence>
<evidence type="ECO:0000256" key="11">
    <source>
        <dbReference type="SAM" id="MobiDB-lite"/>
    </source>
</evidence>
<proteinExistence type="inferred from homology"/>
<dbReference type="PANTHER" id="PTHR24356:SF163">
    <property type="entry name" value="3-PHOSPHOINOSITIDE-DEPENDENT PROTEIN KINASE 1-RELATED"/>
    <property type="match status" value="1"/>
</dbReference>
<dbReference type="InterPro" id="IPR039046">
    <property type="entry name" value="PDPK1"/>
</dbReference>
<comment type="similarity">
    <text evidence="1">Belongs to the protein kinase superfamily. AGC Ser/Thr protein kinase family. PDPK1 subfamily.</text>
</comment>
<reference evidence="13 14" key="1">
    <citation type="journal article" date="2016" name="Mol. Biol. Evol.">
        <title>Comparative Genomics of Early-Diverging Mushroom-Forming Fungi Provides Insights into the Origins of Lignocellulose Decay Capabilities.</title>
        <authorList>
            <person name="Nagy L.G."/>
            <person name="Riley R."/>
            <person name="Tritt A."/>
            <person name="Adam C."/>
            <person name="Daum C."/>
            <person name="Floudas D."/>
            <person name="Sun H."/>
            <person name="Yadav J.S."/>
            <person name="Pangilinan J."/>
            <person name="Larsson K.H."/>
            <person name="Matsuura K."/>
            <person name="Barry K."/>
            <person name="Labutti K."/>
            <person name="Kuo R."/>
            <person name="Ohm R.A."/>
            <person name="Bhattacharya S.S."/>
            <person name="Shirouzu T."/>
            <person name="Yoshinaga Y."/>
            <person name="Martin F.M."/>
            <person name="Grigoriev I.V."/>
            <person name="Hibbett D.S."/>
        </authorList>
    </citation>
    <scope>NUCLEOTIDE SEQUENCE [LARGE SCALE GENOMIC DNA]</scope>
    <source>
        <strain evidence="13 14">93-53</strain>
    </source>
</reference>
<dbReference type="InterPro" id="IPR000719">
    <property type="entry name" value="Prot_kinase_dom"/>
</dbReference>
<dbReference type="GO" id="GO:0035556">
    <property type="term" value="P:intracellular signal transduction"/>
    <property type="evidence" value="ECO:0007669"/>
    <property type="project" value="TreeGrafter"/>
</dbReference>
<dbReference type="GO" id="GO:0005524">
    <property type="term" value="F:ATP binding"/>
    <property type="evidence" value="ECO:0007669"/>
    <property type="project" value="UniProtKB-UniRule"/>
</dbReference>
<comment type="catalytic activity">
    <reaction evidence="8">
        <text>L-threonyl-[protein] + ATP = O-phospho-L-threonyl-[protein] + ADP + H(+)</text>
        <dbReference type="Rhea" id="RHEA:46608"/>
        <dbReference type="Rhea" id="RHEA-COMP:11060"/>
        <dbReference type="Rhea" id="RHEA-COMP:11605"/>
        <dbReference type="ChEBI" id="CHEBI:15378"/>
        <dbReference type="ChEBI" id="CHEBI:30013"/>
        <dbReference type="ChEBI" id="CHEBI:30616"/>
        <dbReference type="ChEBI" id="CHEBI:61977"/>
        <dbReference type="ChEBI" id="CHEBI:456216"/>
        <dbReference type="EC" id="2.7.11.1"/>
    </reaction>
</comment>
<dbReference type="InterPro" id="IPR017441">
    <property type="entry name" value="Protein_kinase_ATP_BS"/>
</dbReference>
<organism evidence="13 14">
    <name type="scientific">Laetiporus sulphureus 93-53</name>
    <dbReference type="NCBI Taxonomy" id="1314785"/>
    <lineage>
        <taxon>Eukaryota</taxon>
        <taxon>Fungi</taxon>
        <taxon>Dikarya</taxon>
        <taxon>Basidiomycota</taxon>
        <taxon>Agaricomycotina</taxon>
        <taxon>Agaricomycetes</taxon>
        <taxon>Polyporales</taxon>
        <taxon>Laetiporus</taxon>
    </lineage>
</organism>
<keyword evidence="14" id="KW-1185">Reference proteome</keyword>
<dbReference type="AlphaFoldDB" id="A0A165F5F3"/>
<keyword evidence="7 10" id="KW-0067">ATP-binding</keyword>
<name>A0A165F5F3_9APHY</name>
<gene>
    <name evidence="13" type="ORF">LAESUDRAFT_735975</name>
</gene>
<dbReference type="OrthoDB" id="347657at2759"/>
<keyword evidence="4" id="KW-0808">Transferase</keyword>
<dbReference type="PROSITE" id="PS00107">
    <property type="entry name" value="PROTEIN_KINASE_ATP"/>
    <property type="match status" value="1"/>
</dbReference>
<dbReference type="PROSITE" id="PS00108">
    <property type="entry name" value="PROTEIN_KINASE_ST"/>
    <property type="match status" value="1"/>
</dbReference>
<comment type="catalytic activity">
    <reaction evidence="9">
        <text>L-seryl-[protein] + ATP = O-phospho-L-seryl-[protein] + ADP + H(+)</text>
        <dbReference type="Rhea" id="RHEA:17989"/>
        <dbReference type="Rhea" id="RHEA-COMP:9863"/>
        <dbReference type="Rhea" id="RHEA-COMP:11604"/>
        <dbReference type="ChEBI" id="CHEBI:15378"/>
        <dbReference type="ChEBI" id="CHEBI:29999"/>
        <dbReference type="ChEBI" id="CHEBI:30616"/>
        <dbReference type="ChEBI" id="CHEBI:83421"/>
        <dbReference type="ChEBI" id="CHEBI:456216"/>
        <dbReference type="EC" id="2.7.11.1"/>
    </reaction>
</comment>
<dbReference type="EMBL" id="KV427615">
    <property type="protein sequence ID" value="KZT08424.1"/>
    <property type="molecule type" value="Genomic_DNA"/>
</dbReference>
<evidence type="ECO:0000313" key="14">
    <source>
        <dbReference type="Proteomes" id="UP000076871"/>
    </source>
</evidence>
<feature type="compositionally biased region" description="Polar residues" evidence="11">
    <location>
        <begin position="9"/>
        <end position="20"/>
    </location>
</feature>
<dbReference type="EC" id="2.7.11.1" evidence="2"/>